<accession>F8TU36</accession>
<evidence type="ECO:0000313" key="2">
    <source>
        <dbReference type="Proteomes" id="UP000000862"/>
    </source>
</evidence>
<organism evidence="1 2">
    <name type="scientific">Paramecium bursaria Chlorella virus 1</name>
    <name type="common">PBCV-1</name>
    <dbReference type="NCBI Taxonomy" id="10506"/>
    <lineage>
        <taxon>Viruses</taxon>
        <taxon>Varidnaviria</taxon>
        <taxon>Bamfordvirae</taxon>
        <taxon>Nucleocytoviricota</taxon>
        <taxon>Megaviricetes</taxon>
        <taxon>Algavirales</taxon>
        <taxon>Phycodnaviridae</taxon>
        <taxon>Chlorovirus</taxon>
        <taxon>Chlorovirus vanettense</taxon>
    </lineage>
</organism>
<dbReference type="EMBL" id="JF411744">
    <property type="protein sequence ID" value="AEI70097.1"/>
    <property type="molecule type" value="Genomic_DNA"/>
</dbReference>
<dbReference type="Proteomes" id="UP000000862">
    <property type="component" value="Segment"/>
</dbReference>
<proteinExistence type="predicted"/>
<reference evidence="1 2" key="3">
    <citation type="journal article" date="1996" name="Virology">
        <title>Analysis of 94 kb of the chlorella virus PBCV-1 330-kb genome: map positions 88 to 182.</title>
        <authorList>
            <person name="Lu Z."/>
            <person name="Li Y."/>
            <person name="Que Q."/>
            <person name="Kutish G.F."/>
            <person name="Rock D.L."/>
            <person name="Van Etten J.L."/>
        </authorList>
    </citation>
    <scope>NUCLEOTIDE SEQUENCE [LARGE SCALE GENOMIC DNA]</scope>
</reference>
<evidence type="ECO:0000313" key="1">
    <source>
        <dbReference type="EMBL" id="AEI70097.1"/>
    </source>
</evidence>
<reference evidence="1 2" key="6">
    <citation type="journal article" date="1999" name="Virology">
        <title>Chlorella virus PBCV-1 encodes a functional homospermidine synthase.</title>
        <authorList>
            <person name="Kaiser A."/>
            <person name="Vollmert M."/>
            <person name="Tholl D."/>
            <person name="Graves M.V."/>
            <person name="Gurnon J.R."/>
            <person name="Xing W."/>
            <person name="Lisec A.D."/>
            <person name="Nickerson K.W."/>
            <person name="Van Etten J.L."/>
        </authorList>
    </citation>
    <scope>NUCLEOTIDE SEQUENCE [LARGE SCALE GENOMIC DNA]</scope>
</reference>
<reference evidence="1 2" key="8">
    <citation type="journal article" date="2010" name="J. Virol.">
        <title>Microarray analysis of Paramecium bursaria chlorella virus 1 transcription.</title>
        <authorList>
            <person name="Yanai-Balser G.M."/>
            <person name="Duncan G.A."/>
            <person name="Eudy J.D."/>
            <person name="Wang D."/>
            <person name="Li X."/>
            <person name="Agarkova I.V."/>
            <person name="Dunigan D.D."/>
            <person name="Van Etten J.L."/>
        </authorList>
    </citation>
    <scope>NUCLEOTIDE SEQUENCE [LARGE SCALE GENOMIC DNA]</scope>
</reference>
<sequence length="44" mass="5413">MLKKRNERQKSDCVRSQKKGYGSYFENATKYWFSHHTRKRVYGI</sequence>
<dbReference type="RefSeq" id="YP_004678952.1">
    <property type="nucleotide sequence ID" value="NC_000852.5"/>
</dbReference>
<protein>
    <submittedName>
        <fullName evidence="1">Uncharacterized protein</fullName>
    </submittedName>
</protein>
<reference evidence="1 2" key="7">
    <citation type="journal article" date="2000" name="Virology">
        <title>Characterization of a beta-1,3-glucanase encoded by chlorella virus PBCV-1.</title>
        <authorList>
            <person name="Sun L."/>
            <person name="Gurnon J.R."/>
            <person name="Adams B.J."/>
            <person name="Graves M.V."/>
            <person name="Van Etten J.L."/>
        </authorList>
    </citation>
    <scope>NUCLEOTIDE SEQUENCE [LARGE SCALE GENOMIC DNA]</scope>
</reference>
<reference evidence="1 2" key="2">
    <citation type="journal article" date="1995" name="Virology">
        <title>Analysis of 43 kb of the Chlorella virus PBCV-1 330-kb genome: map positions 45 to 88.</title>
        <authorList>
            <person name="Li Y."/>
            <person name="Lu Z."/>
            <person name="Burbank D.E."/>
            <person name="Kutish G.F."/>
            <person name="Rock D.L."/>
            <person name="Van Etten J.L."/>
        </authorList>
    </citation>
    <scope>NUCLEOTIDE SEQUENCE [LARGE SCALE GENOMIC DNA]</scope>
</reference>
<dbReference type="KEGG" id="vg:10971116"/>
<organismHost>
    <name type="scientific">Chlorella</name>
    <dbReference type="NCBI Taxonomy" id="3071"/>
</organismHost>
<reference evidence="1 2" key="5">
    <citation type="journal article" date="1997" name="Virology">
        <title>Analysis of 74 kb of DNA located at the right end of the 330-kb chlorella virus PBCV-1 genome.</title>
        <authorList>
            <person name="Li Y."/>
            <person name="Lu Z."/>
            <person name="Sun L."/>
            <person name="Ropp S."/>
            <person name="Kutish G.F."/>
            <person name="Rock D.L."/>
            <person name="Van Etten J.L."/>
        </authorList>
    </citation>
    <scope>NUCLEOTIDE SEQUENCE [LARGE SCALE GENOMIC DNA]</scope>
</reference>
<dbReference type="GeneID" id="10971116"/>
<name>F8TU36_PBCV1</name>
<reference evidence="1 2" key="1">
    <citation type="journal article" date="1995" name="Virology">
        <title>Analysis of 45 kb of DNA located at the left end of the chlorella virus PBCV-1 genome.</title>
        <authorList>
            <person name="Lu Z."/>
            <person name="Li Y."/>
            <person name="Zhang Y."/>
            <person name="Kutish G.F."/>
            <person name="Rock D.L."/>
            <person name="Van Etten J.L."/>
        </authorList>
    </citation>
    <scope>NUCLEOTIDE SEQUENCE [LARGE SCALE GENOMIC DNA]</scope>
</reference>
<gene>
    <name evidence="1" type="primary">a433aR</name>
</gene>
<reference evidence="1 2" key="4">
    <citation type="journal article" date="1996" name="Virology">
        <title>Analysis of 76 kb of the chlorella virus PBCV-1 330-kb genome: map positions 182 to 258.</title>
        <authorList>
            <person name="Kutish G.F."/>
            <person name="Li Y."/>
            <person name="Lu Z."/>
            <person name="Furuta M."/>
            <person name="Rock D.L."/>
            <person name="Van Etten J.L."/>
        </authorList>
    </citation>
    <scope>NUCLEOTIDE SEQUENCE [LARGE SCALE GENOMIC DNA]</scope>
</reference>
<keyword evidence="2" id="KW-1185">Reference proteome</keyword>